<dbReference type="AlphaFoldDB" id="A0A7J7T681"/>
<comment type="caution">
    <text evidence="1">The sequence shown here is derived from an EMBL/GenBank/DDBJ whole genome shotgun (WGS) entry which is preliminary data.</text>
</comment>
<organism evidence="1 2">
    <name type="scientific">Myotis myotis</name>
    <name type="common">Greater mouse-eared bat</name>
    <name type="synonym">Vespertilio myotis</name>
    <dbReference type="NCBI Taxonomy" id="51298"/>
    <lineage>
        <taxon>Eukaryota</taxon>
        <taxon>Metazoa</taxon>
        <taxon>Chordata</taxon>
        <taxon>Craniata</taxon>
        <taxon>Vertebrata</taxon>
        <taxon>Euteleostomi</taxon>
        <taxon>Mammalia</taxon>
        <taxon>Eutheria</taxon>
        <taxon>Laurasiatheria</taxon>
        <taxon>Chiroptera</taxon>
        <taxon>Yangochiroptera</taxon>
        <taxon>Vespertilionidae</taxon>
        <taxon>Myotis</taxon>
    </lineage>
</organism>
<dbReference type="EMBL" id="JABWUV010000017">
    <property type="protein sequence ID" value="KAF6296206.1"/>
    <property type="molecule type" value="Genomic_DNA"/>
</dbReference>
<keyword evidence="2" id="KW-1185">Reference proteome</keyword>
<evidence type="ECO:0000313" key="1">
    <source>
        <dbReference type="EMBL" id="KAF6296206.1"/>
    </source>
</evidence>
<sequence>MDEVPGNSTSLMARRWNAIPSEQVIKMVGELLMDSQSMMGLQRSGTLTTRDHPVKNTHKYHCHIGNRKCQNRCCWHRVKDARDISFFPFWACSIKGNNILHFAKGWERRRTESSDKLIPNT</sequence>
<dbReference type="Proteomes" id="UP000527355">
    <property type="component" value="Unassembled WGS sequence"/>
</dbReference>
<name>A0A7J7T681_MYOMY</name>
<evidence type="ECO:0000313" key="2">
    <source>
        <dbReference type="Proteomes" id="UP000527355"/>
    </source>
</evidence>
<protein>
    <submittedName>
        <fullName evidence="1">Uncharacterized protein</fullName>
    </submittedName>
</protein>
<accession>A0A7J7T681</accession>
<gene>
    <name evidence="1" type="ORF">mMyoMyo1_009262</name>
</gene>
<proteinExistence type="predicted"/>
<reference evidence="1 2" key="1">
    <citation type="journal article" date="2020" name="Nature">
        <title>Six reference-quality genomes reveal evolution of bat adaptations.</title>
        <authorList>
            <person name="Jebb D."/>
            <person name="Huang Z."/>
            <person name="Pippel M."/>
            <person name="Hughes G.M."/>
            <person name="Lavrichenko K."/>
            <person name="Devanna P."/>
            <person name="Winkler S."/>
            <person name="Jermiin L.S."/>
            <person name="Skirmuntt E.C."/>
            <person name="Katzourakis A."/>
            <person name="Burkitt-Gray L."/>
            <person name="Ray D.A."/>
            <person name="Sullivan K.A.M."/>
            <person name="Roscito J.G."/>
            <person name="Kirilenko B.M."/>
            <person name="Davalos L.M."/>
            <person name="Corthals A.P."/>
            <person name="Power M.L."/>
            <person name="Jones G."/>
            <person name="Ransome R.D."/>
            <person name="Dechmann D.K.N."/>
            <person name="Locatelli A.G."/>
            <person name="Puechmaille S.J."/>
            <person name="Fedrigo O."/>
            <person name="Jarvis E.D."/>
            <person name="Hiller M."/>
            <person name="Vernes S.C."/>
            <person name="Myers E.W."/>
            <person name="Teeling E.C."/>
        </authorList>
    </citation>
    <scope>NUCLEOTIDE SEQUENCE [LARGE SCALE GENOMIC DNA]</scope>
    <source>
        <strain evidence="1">MMyoMyo1</strain>
        <tissue evidence="1">Flight muscle</tissue>
    </source>
</reference>